<dbReference type="Gene3D" id="1.10.10.2840">
    <property type="entry name" value="PucR C-terminal helix-turn-helix domain"/>
    <property type="match status" value="1"/>
</dbReference>
<keyword evidence="4" id="KW-1185">Reference proteome</keyword>
<dbReference type="Pfam" id="PF14361">
    <property type="entry name" value="RsbRD_N"/>
    <property type="match status" value="1"/>
</dbReference>
<dbReference type="PANTHER" id="PTHR33744:SF7">
    <property type="entry name" value="PUCR FAMILY TRANSCRIPTIONAL REGULATOR"/>
    <property type="match status" value="1"/>
</dbReference>
<reference evidence="3 4" key="1">
    <citation type="journal article" date="2019" name="Int. J. Syst. Evol. Microbiol.">
        <title>The Global Catalogue of Microorganisms (GCM) 10K type strain sequencing project: providing services to taxonomists for standard genome sequencing and annotation.</title>
        <authorList>
            <consortium name="The Broad Institute Genomics Platform"/>
            <consortium name="The Broad Institute Genome Sequencing Center for Infectious Disease"/>
            <person name="Wu L."/>
            <person name="Ma J."/>
        </authorList>
    </citation>
    <scope>NUCLEOTIDE SEQUENCE [LARGE SCALE GENOMIC DNA]</scope>
    <source>
        <strain evidence="3 4">JCM 16009</strain>
    </source>
</reference>
<dbReference type="PANTHER" id="PTHR33744">
    <property type="entry name" value="CARBOHYDRATE DIACID REGULATOR"/>
    <property type="match status" value="1"/>
</dbReference>
<comment type="caution">
    <text evidence="3">The sequence shown here is derived from an EMBL/GenBank/DDBJ whole genome shotgun (WGS) entry which is preliminary data.</text>
</comment>
<accession>A0ABN2MZQ6</accession>
<protein>
    <recommendedName>
        <fullName evidence="5">PucR C-terminal helix-turn-helix domain-containing protein</fullName>
    </recommendedName>
</protein>
<name>A0ABN2MZQ6_9PSEU</name>
<gene>
    <name evidence="3" type="ORF">GCM10009836_25950</name>
</gene>
<dbReference type="EMBL" id="BAAAQK010000005">
    <property type="protein sequence ID" value="GAA1845230.1"/>
    <property type="molecule type" value="Genomic_DNA"/>
</dbReference>
<feature type="domain" description="PucR C-terminal helix-turn-helix" evidence="1">
    <location>
        <begin position="344"/>
        <end position="401"/>
    </location>
</feature>
<proteinExistence type="predicted"/>
<feature type="domain" description="RsbT co-antagonist protein RsbRD N-terminal" evidence="2">
    <location>
        <begin position="26"/>
        <end position="156"/>
    </location>
</feature>
<evidence type="ECO:0000313" key="3">
    <source>
        <dbReference type="EMBL" id="GAA1845230.1"/>
    </source>
</evidence>
<sequence length="411" mass="44337">MHMANAPGLSVAARIAAHLERDTSALLERVAATYRRNPGYSGFDHSTYQADVMAVSAANLRLLAQRLRGQQLAEDDIAIIAESGARRMTQQVPEAEVGRAYRLWSMAVWTEITEAAREIGDIDAADVVPLAAVVLEHNEYVGGLAADAYEGESRGIWVQTTRLDDVTMGELVTGTAQREQIEALRLQCLGDRADGPVTLLAVTTRERGAGITAGNAAVRQVVDSCRRAADTRIFVGVVDRDVILIGQPPEPERWISDLGAFGLQQVAMVHLPSLGSFRSGLIAVPEAREMLAAARALPARRTPYTWRETVLTAIGMTAPPGFAARLRNSLVRIVEYEERRGTPLRQTLHVHLDNGESVTRTADALFCHPNTVRHRLGRISALTGLDPANSTDLAVLAIALALAPSAGPRTG</sequence>
<dbReference type="InterPro" id="IPR025736">
    <property type="entry name" value="PucR_C-HTH_dom"/>
</dbReference>
<evidence type="ECO:0008006" key="5">
    <source>
        <dbReference type="Google" id="ProtNLM"/>
    </source>
</evidence>
<evidence type="ECO:0000259" key="2">
    <source>
        <dbReference type="Pfam" id="PF14361"/>
    </source>
</evidence>
<dbReference type="InterPro" id="IPR025751">
    <property type="entry name" value="RsbRD_N_dom"/>
</dbReference>
<dbReference type="InterPro" id="IPR051448">
    <property type="entry name" value="CdaR-like_regulators"/>
</dbReference>
<evidence type="ECO:0000313" key="4">
    <source>
        <dbReference type="Proteomes" id="UP001500449"/>
    </source>
</evidence>
<dbReference type="InterPro" id="IPR042070">
    <property type="entry name" value="PucR_C-HTH_sf"/>
</dbReference>
<dbReference type="Proteomes" id="UP001500449">
    <property type="component" value="Unassembled WGS sequence"/>
</dbReference>
<dbReference type="Pfam" id="PF13556">
    <property type="entry name" value="HTH_30"/>
    <property type="match status" value="1"/>
</dbReference>
<organism evidence="3 4">
    <name type="scientific">Pseudonocardia ailaonensis</name>
    <dbReference type="NCBI Taxonomy" id="367279"/>
    <lineage>
        <taxon>Bacteria</taxon>
        <taxon>Bacillati</taxon>
        <taxon>Actinomycetota</taxon>
        <taxon>Actinomycetes</taxon>
        <taxon>Pseudonocardiales</taxon>
        <taxon>Pseudonocardiaceae</taxon>
        <taxon>Pseudonocardia</taxon>
    </lineage>
</organism>
<evidence type="ECO:0000259" key="1">
    <source>
        <dbReference type="Pfam" id="PF13556"/>
    </source>
</evidence>